<protein>
    <submittedName>
        <fullName evidence="1">Uncharacterized protein</fullName>
    </submittedName>
</protein>
<evidence type="ECO:0000313" key="1">
    <source>
        <dbReference type="EMBL" id="GJT68992.1"/>
    </source>
</evidence>
<keyword evidence="2" id="KW-1185">Reference proteome</keyword>
<organism evidence="1 2">
    <name type="scientific">Tanacetum coccineum</name>
    <dbReference type="NCBI Taxonomy" id="301880"/>
    <lineage>
        <taxon>Eukaryota</taxon>
        <taxon>Viridiplantae</taxon>
        <taxon>Streptophyta</taxon>
        <taxon>Embryophyta</taxon>
        <taxon>Tracheophyta</taxon>
        <taxon>Spermatophyta</taxon>
        <taxon>Magnoliopsida</taxon>
        <taxon>eudicotyledons</taxon>
        <taxon>Gunneridae</taxon>
        <taxon>Pentapetalae</taxon>
        <taxon>asterids</taxon>
        <taxon>campanulids</taxon>
        <taxon>Asterales</taxon>
        <taxon>Asteraceae</taxon>
        <taxon>Asteroideae</taxon>
        <taxon>Anthemideae</taxon>
        <taxon>Anthemidinae</taxon>
        <taxon>Tanacetum</taxon>
    </lineage>
</organism>
<dbReference type="Pfam" id="PF08284">
    <property type="entry name" value="RVP_2"/>
    <property type="match status" value="1"/>
</dbReference>
<reference evidence="1" key="2">
    <citation type="submission" date="2022-01" db="EMBL/GenBank/DDBJ databases">
        <authorList>
            <person name="Yamashiro T."/>
            <person name="Shiraishi A."/>
            <person name="Satake H."/>
            <person name="Nakayama K."/>
        </authorList>
    </citation>
    <scope>NUCLEOTIDE SEQUENCE</scope>
</reference>
<gene>
    <name evidence="1" type="ORF">Tco_1028278</name>
</gene>
<reference evidence="1" key="1">
    <citation type="journal article" date="2022" name="Int. J. Mol. Sci.">
        <title>Draft Genome of Tanacetum Coccineum: Genomic Comparison of Closely Related Tanacetum-Family Plants.</title>
        <authorList>
            <person name="Yamashiro T."/>
            <person name="Shiraishi A."/>
            <person name="Nakayama K."/>
            <person name="Satake H."/>
        </authorList>
    </citation>
    <scope>NUCLEOTIDE SEQUENCE</scope>
</reference>
<accession>A0ABQ5G2C0</accession>
<dbReference type="Pfam" id="PF14223">
    <property type="entry name" value="Retrotran_gag_2"/>
    <property type="match status" value="1"/>
</dbReference>
<evidence type="ECO:0000313" key="2">
    <source>
        <dbReference type="Proteomes" id="UP001151760"/>
    </source>
</evidence>
<proteinExistence type="predicted"/>
<comment type="caution">
    <text evidence="1">The sequence shown here is derived from an EMBL/GenBank/DDBJ whole genome shotgun (WGS) entry which is preliminary data.</text>
</comment>
<dbReference type="EMBL" id="BQNB010017948">
    <property type="protein sequence ID" value="GJT68992.1"/>
    <property type="molecule type" value="Genomic_DNA"/>
</dbReference>
<dbReference type="Proteomes" id="UP001151760">
    <property type="component" value="Unassembled WGS sequence"/>
</dbReference>
<name>A0ABQ5G2C0_9ASTR</name>
<sequence length="505" mass="56809">MPPKSAPMTQVAMCRLIKESVDAAIAAERERKAKVRNDASGFGPARGQDTALAVRKCTFVGFMKCNITVFHGIKGAVELRRWFKKIESVFGISECAEGKKVRFVAATLEGPNLTWWNSKIAAMGFETVNRMPWTEMKQLMTAEFNDLALMCLSLVEPERVKVDTYIRGLTDNIKGEVTSSKPADLNEVVCMAYKLMEQKLQARNERILEGMKQKITKRKEMREPWLPLLLMDSFLCVNVVLLAMLVHVRSSATSVERLDTSQGHTRNRCPKKVKQEEVGEVRGRAYAIKDDEPQCPNVVTGTFLLNDHYASVLFDSGSDRSFFLLLVQLSAASSELVLLVKIDGNKVISAVSYYLRMEQYLTHTDYALWEVIVNDDAPAPTASASGGTVAPKTTEQRLIRKNELKAKSTLLLAITDEHLLKFYGIKDAQTLWEAIKTRFGGNKESKKMQKTILKQQYENFAASRSEGLDKTYDRFQKLISQLEIHGEVIPKEDSNLKLLRSLPPA</sequence>